<dbReference type="PANTHER" id="PTHR23508:SF10">
    <property type="entry name" value="CARBOXYLIC ACID TRANSPORTER PROTEIN HOMOLOG"/>
    <property type="match status" value="1"/>
</dbReference>
<dbReference type="GO" id="GO:0046943">
    <property type="term" value="F:carboxylic acid transmembrane transporter activity"/>
    <property type="evidence" value="ECO:0007669"/>
    <property type="project" value="TreeGrafter"/>
</dbReference>
<sequence length="403" mass="42039">MTYELERFPPGPPSSVNMPLLVLARACTTAVFMTYPACLSWLMDAWQMTATRAGLVQGAFTASFAVSLLVVSFLCDRFGAKSVFAWAAISCAVSAFLFAAFARSFESALVCMTLLGLAQGATYTPAIMLASTSAPPNRRASAVGWILAGMSAGYVASILIANAMLAVADYRLSFAVTAGVAVVGSALSIAATRNARDQVAQMDLVKTSYDRSWKRQARLLTLGYIGHTWELLGAWAWIPAFLTASLLSQGRMTGIEVGVWTAVTLHVSGFFGSFLSGYAADHFGAKPVLVTFALVGAACSLVMGWLSELNAALLLALVWIYGFAIIGDSSVLSSAMTEAVPASQLGRALGLRSILGVGAGSVSPIAFGMALDMAPATVSWGLAFCTLAFGGALALASAIALRK</sequence>
<reference evidence="7 8" key="1">
    <citation type="submission" date="2016-07" db="EMBL/GenBank/DDBJ databases">
        <title>Complete genome sequence of Bradyrhizobium icense LMTR 13T, a potential inoculant strain isolated from lima bean (Phaseolus lunatus) in Peru.</title>
        <authorList>
            <person name="Ormeno-Orrillo E."/>
            <person name="Duran D."/>
            <person name="Rogel M.A."/>
            <person name="Rey L."/>
            <person name="Imperial J."/>
            <person name="Ruiz-Argueso T."/>
            <person name="Martinez-Romero E."/>
        </authorList>
    </citation>
    <scope>NUCLEOTIDE SEQUENCE [LARGE SCALE GENOMIC DNA]</scope>
    <source>
        <strain evidence="7 8">LMTR 13</strain>
    </source>
</reference>
<dbReference type="Pfam" id="PF07690">
    <property type="entry name" value="MFS_1"/>
    <property type="match status" value="1"/>
</dbReference>
<feature type="domain" description="Major facilitator superfamily (MFS) profile" evidence="6">
    <location>
        <begin position="14"/>
        <end position="403"/>
    </location>
</feature>
<feature type="transmembrane region" description="Helical" evidence="5">
    <location>
        <begin position="55"/>
        <end position="75"/>
    </location>
</feature>
<feature type="transmembrane region" description="Helical" evidence="5">
    <location>
        <begin position="258"/>
        <end position="280"/>
    </location>
</feature>
<evidence type="ECO:0000256" key="2">
    <source>
        <dbReference type="ARBA" id="ARBA00022692"/>
    </source>
</evidence>
<keyword evidence="3 5" id="KW-1133">Transmembrane helix</keyword>
<evidence type="ECO:0000313" key="8">
    <source>
        <dbReference type="Proteomes" id="UP000092839"/>
    </source>
</evidence>
<dbReference type="GO" id="GO:0005886">
    <property type="term" value="C:plasma membrane"/>
    <property type="evidence" value="ECO:0007669"/>
    <property type="project" value="TreeGrafter"/>
</dbReference>
<organism evidence="7 8">
    <name type="scientific">Bradyrhizobium icense</name>
    <dbReference type="NCBI Taxonomy" id="1274631"/>
    <lineage>
        <taxon>Bacteria</taxon>
        <taxon>Pseudomonadati</taxon>
        <taxon>Pseudomonadota</taxon>
        <taxon>Alphaproteobacteria</taxon>
        <taxon>Hyphomicrobiales</taxon>
        <taxon>Nitrobacteraceae</taxon>
        <taxon>Bradyrhizobium</taxon>
    </lineage>
</organism>
<dbReference type="Gene3D" id="1.20.1250.20">
    <property type="entry name" value="MFS general substrate transporter like domains"/>
    <property type="match status" value="2"/>
</dbReference>
<dbReference type="InterPro" id="IPR020846">
    <property type="entry name" value="MFS_dom"/>
</dbReference>
<protein>
    <recommendedName>
        <fullName evidence="6">Major facilitator superfamily (MFS) profile domain-containing protein</fullName>
    </recommendedName>
</protein>
<feature type="transmembrane region" description="Helical" evidence="5">
    <location>
        <begin position="20"/>
        <end position="43"/>
    </location>
</feature>
<dbReference type="RefSeq" id="WP_065728863.1">
    <property type="nucleotide sequence ID" value="NZ_CP016428.1"/>
</dbReference>
<feature type="transmembrane region" description="Helical" evidence="5">
    <location>
        <begin position="82"/>
        <end position="101"/>
    </location>
</feature>
<keyword evidence="8" id="KW-1185">Reference proteome</keyword>
<feature type="transmembrane region" description="Helical" evidence="5">
    <location>
        <begin position="349"/>
        <end position="371"/>
    </location>
</feature>
<dbReference type="InterPro" id="IPR036259">
    <property type="entry name" value="MFS_trans_sf"/>
</dbReference>
<dbReference type="PROSITE" id="PS50850">
    <property type="entry name" value="MFS"/>
    <property type="match status" value="1"/>
</dbReference>
<evidence type="ECO:0000256" key="3">
    <source>
        <dbReference type="ARBA" id="ARBA00022989"/>
    </source>
</evidence>
<dbReference type="STRING" id="1274631.LMTR13_17055"/>
<keyword evidence="2 5" id="KW-0812">Transmembrane</keyword>
<dbReference type="InterPro" id="IPR011701">
    <property type="entry name" value="MFS"/>
</dbReference>
<dbReference type="KEGG" id="bic:LMTR13_17055"/>
<name>A0A1B1UFU5_9BRAD</name>
<feature type="transmembrane region" description="Helical" evidence="5">
    <location>
        <begin position="107"/>
        <end position="130"/>
    </location>
</feature>
<evidence type="ECO:0000259" key="6">
    <source>
        <dbReference type="PROSITE" id="PS50850"/>
    </source>
</evidence>
<dbReference type="SUPFAM" id="SSF103473">
    <property type="entry name" value="MFS general substrate transporter"/>
    <property type="match status" value="1"/>
</dbReference>
<accession>A0A1B1UFU5</accession>
<dbReference type="EMBL" id="CP016428">
    <property type="protein sequence ID" value="ANW01630.1"/>
    <property type="molecule type" value="Genomic_DNA"/>
</dbReference>
<feature type="transmembrane region" description="Helical" evidence="5">
    <location>
        <begin position="287"/>
        <end position="306"/>
    </location>
</feature>
<feature type="transmembrane region" description="Helical" evidence="5">
    <location>
        <begin position="312"/>
        <end position="337"/>
    </location>
</feature>
<proteinExistence type="predicted"/>
<evidence type="ECO:0000256" key="4">
    <source>
        <dbReference type="ARBA" id="ARBA00023136"/>
    </source>
</evidence>
<evidence type="ECO:0000256" key="5">
    <source>
        <dbReference type="SAM" id="Phobius"/>
    </source>
</evidence>
<feature type="transmembrane region" description="Helical" evidence="5">
    <location>
        <begin position="377"/>
        <end position="401"/>
    </location>
</feature>
<dbReference type="PANTHER" id="PTHR23508">
    <property type="entry name" value="CARBOXYLIC ACID TRANSPORTER PROTEIN HOMOLOG"/>
    <property type="match status" value="1"/>
</dbReference>
<evidence type="ECO:0000256" key="1">
    <source>
        <dbReference type="ARBA" id="ARBA00004141"/>
    </source>
</evidence>
<feature type="transmembrane region" description="Helical" evidence="5">
    <location>
        <begin position="142"/>
        <end position="166"/>
    </location>
</feature>
<feature type="transmembrane region" description="Helical" evidence="5">
    <location>
        <begin position="172"/>
        <end position="192"/>
    </location>
</feature>
<feature type="transmembrane region" description="Helical" evidence="5">
    <location>
        <begin position="219"/>
        <end position="238"/>
    </location>
</feature>
<evidence type="ECO:0000313" key="7">
    <source>
        <dbReference type="EMBL" id="ANW01630.1"/>
    </source>
</evidence>
<gene>
    <name evidence="7" type="ORF">LMTR13_17055</name>
</gene>
<keyword evidence="4 5" id="KW-0472">Membrane</keyword>
<dbReference type="Proteomes" id="UP000092839">
    <property type="component" value="Chromosome"/>
</dbReference>
<dbReference type="OrthoDB" id="9784658at2"/>
<comment type="subcellular location">
    <subcellularLocation>
        <location evidence="1">Membrane</location>
        <topology evidence="1">Multi-pass membrane protein</topology>
    </subcellularLocation>
</comment>
<dbReference type="AlphaFoldDB" id="A0A1B1UFU5"/>